<dbReference type="SUPFAM" id="SSF52172">
    <property type="entry name" value="CheY-like"/>
    <property type="match status" value="1"/>
</dbReference>
<dbReference type="EMBL" id="JXTC01000146">
    <property type="protein sequence ID" value="PON85494.1"/>
    <property type="molecule type" value="Genomic_DNA"/>
</dbReference>
<evidence type="ECO:0000256" key="1">
    <source>
        <dbReference type="PROSITE-ProRule" id="PRU00169"/>
    </source>
</evidence>
<evidence type="ECO:0000259" key="2">
    <source>
        <dbReference type="PROSITE" id="PS50110"/>
    </source>
</evidence>
<gene>
    <name evidence="3" type="ORF">TorRG33x02_186430</name>
</gene>
<dbReference type="Proteomes" id="UP000237000">
    <property type="component" value="Unassembled WGS sequence"/>
</dbReference>
<feature type="domain" description="Response regulatory" evidence="2">
    <location>
        <begin position="69"/>
        <end position="185"/>
    </location>
</feature>
<sequence>MRESPNKSAPVVKEGPPLWISGNFLMPMGKLVRTTSRFSLALDANYNGSNCFDASICDVFGMEGPEKLKVLVAVAGRDDELNVVRAATKLDWELTVVSSASQLVQACRDIHFNFILVAIQMEGALKAVHTVNNTGLRVKNTVLVGLTHGLVTIDFVKSFKDAGITNILQLPVTTNHLKELVRDALGIDDAVKSALKRRITEL</sequence>
<proteinExistence type="predicted"/>
<protein>
    <submittedName>
        <fullName evidence="3">CheY-like superfamily</fullName>
    </submittedName>
</protein>
<evidence type="ECO:0000313" key="3">
    <source>
        <dbReference type="EMBL" id="PON85494.1"/>
    </source>
</evidence>
<dbReference type="InterPro" id="IPR001789">
    <property type="entry name" value="Sig_transdc_resp-reg_receiver"/>
</dbReference>
<name>A0A2P5EIY5_TREOI</name>
<accession>A0A2P5EIY5</accession>
<dbReference type="AlphaFoldDB" id="A0A2P5EIY5"/>
<reference evidence="4" key="1">
    <citation type="submission" date="2016-06" db="EMBL/GenBank/DDBJ databases">
        <title>Parallel loss of symbiosis genes in relatives of nitrogen-fixing non-legume Parasponia.</title>
        <authorList>
            <person name="Van Velzen R."/>
            <person name="Holmer R."/>
            <person name="Bu F."/>
            <person name="Rutten L."/>
            <person name="Van Zeijl A."/>
            <person name="Liu W."/>
            <person name="Santuari L."/>
            <person name="Cao Q."/>
            <person name="Sharma T."/>
            <person name="Shen D."/>
            <person name="Roswanjaya Y."/>
            <person name="Wardhani T."/>
            <person name="Kalhor M.S."/>
            <person name="Jansen J."/>
            <person name="Van den Hoogen J."/>
            <person name="Gungor B."/>
            <person name="Hartog M."/>
            <person name="Hontelez J."/>
            <person name="Verver J."/>
            <person name="Yang W.-C."/>
            <person name="Schijlen E."/>
            <person name="Repin R."/>
            <person name="Schilthuizen M."/>
            <person name="Schranz E."/>
            <person name="Heidstra R."/>
            <person name="Miyata K."/>
            <person name="Fedorova E."/>
            <person name="Kohlen W."/>
            <person name="Bisseling T."/>
            <person name="Smit S."/>
            <person name="Geurts R."/>
        </authorList>
    </citation>
    <scope>NUCLEOTIDE SEQUENCE [LARGE SCALE GENOMIC DNA]</scope>
    <source>
        <strain evidence="4">cv. RG33-2</strain>
    </source>
</reference>
<dbReference type="InParanoid" id="A0A2P5EIY5"/>
<comment type="caution">
    <text evidence="3">The sequence shown here is derived from an EMBL/GenBank/DDBJ whole genome shotgun (WGS) entry which is preliminary data.</text>
</comment>
<dbReference type="InterPro" id="IPR011006">
    <property type="entry name" value="CheY-like_superfamily"/>
</dbReference>
<comment type="caution">
    <text evidence="1">Lacks conserved residue(s) required for the propagation of feature annotation.</text>
</comment>
<keyword evidence="4" id="KW-1185">Reference proteome</keyword>
<dbReference type="GO" id="GO:0000160">
    <property type="term" value="P:phosphorelay signal transduction system"/>
    <property type="evidence" value="ECO:0007669"/>
    <property type="project" value="InterPro"/>
</dbReference>
<organism evidence="3 4">
    <name type="scientific">Trema orientale</name>
    <name type="common">Charcoal tree</name>
    <name type="synonym">Celtis orientalis</name>
    <dbReference type="NCBI Taxonomy" id="63057"/>
    <lineage>
        <taxon>Eukaryota</taxon>
        <taxon>Viridiplantae</taxon>
        <taxon>Streptophyta</taxon>
        <taxon>Embryophyta</taxon>
        <taxon>Tracheophyta</taxon>
        <taxon>Spermatophyta</taxon>
        <taxon>Magnoliopsida</taxon>
        <taxon>eudicotyledons</taxon>
        <taxon>Gunneridae</taxon>
        <taxon>Pentapetalae</taxon>
        <taxon>rosids</taxon>
        <taxon>fabids</taxon>
        <taxon>Rosales</taxon>
        <taxon>Cannabaceae</taxon>
        <taxon>Trema</taxon>
    </lineage>
</organism>
<dbReference type="Gene3D" id="3.40.50.2300">
    <property type="match status" value="1"/>
</dbReference>
<dbReference type="PROSITE" id="PS50110">
    <property type="entry name" value="RESPONSE_REGULATORY"/>
    <property type="match status" value="1"/>
</dbReference>
<evidence type="ECO:0000313" key="4">
    <source>
        <dbReference type="Proteomes" id="UP000237000"/>
    </source>
</evidence>